<dbReference type="EMBL" id="JAGYWB010000007">
    <property type="protein sequence ID" value="KAI0516666.1"/>
    <property type="molecule type" value="Genomic_DNA"/>
</dbReference>
<proteinExistence type="predicted"/>
<evidence type="ECO:0000313" key="2">
    <source>
        <dbReference type="Proteomes" id="UP000829196"/>
    </source>
</evidence>
<sequence>MLCNLFQILRAVTPIVDWKKIILGTGCDLDKQNCVEVGAVGKEKLSQLANAADIGPSSEPVVLVHVVPMEPLLRSGNWFVLESKLQAQQEEVENGFNVPIRRFGRRESLFSPFSNPAAQSLSFQISFSSLLQVACFCAGNRGFSEASPQRCRLRSSHIEHSR</sequence>
<reference evidence="1" key="1">
    <citation type="journal article" date="2022" name="Front. Genet.">
        <title>Chromosome-Scale Assembly of the Dendrobium nobile Genome Provides Insights Into the Molecular Mechanism of the Biosynthesis of the Medicinal Active Ingredient of Dendrobium.</title>
        <authorList>
            <person name="Xu Q."/>
            <person name="Niu S.-C."/>
            <person name="Li K.-L."/>
            <person name="Zheng P.-J."/>
            <person name="Zhang X.-J."/>
            <person name="Jia Y."/>
            <person name="Liu Y."/>
            <person name="Niu Y.-X."/>
            <person name="Yu L.-H."/>
            <person name="Chen D.-F."/>
            <person name="Zhang G.-Q."/>
        </authorList>
    </citation>
    <scope>NUCLEOTIDE SEQUENCE</scope>
    <source>
        <tissue evidence="1">Leaf</tissue>
    </source>
</reference>
<evidence type="ECO:0000313" key="1">
    <source>
        <dbReference type="EMBL" id="KAI0516666.1"/>
    </source>
</evidence>
<gene>
    <name evidence="1" type="ORF">KFK09_009343</name>
</gene>
<comment type="caution">
    <text evidence="1">The sequence shown here is derived from an EMBL/GenBank/DDBJ whole genome shotgun (WGS) entry which is preliminary data.</text>
</comment>
<dbReference type="Proteomes" id="UP000829196">
    <property type="component" value="Unassembled WGS sequence"/>
</dbReference>
<name>A0A8T3BS43_DENNO</name>
<protein>
    <submittedName>
        <fullName evidence="1">Uncharacterized protein</fullName>
    </submittedName>
</protein>
<accession>A0A8T3BS43</accession>
<dbReference type="AlphaFoldDB" id="A0A8T3BS43"/>
<keyword evidence="2" id="KW-1185">Reference proteome</keyword>
<organism evidence="1 2">
    <name type="scientific">Dendrobium nobile</name>
    <name type="common">Orchid</name>
    <dbReference type="NCBI Taxonomy" id="94219"/>
    <lineage>
        <taxon>Eukaryota</taxon>
        <taxon>Viridiplantae</taxon>
        <taxon>Streptophyta</taxon>
        <taxon>Embryophyta</taxon>
        <taxon>Tracheophyta</taxon>
        <taxon>Spermatophyta</taxon>
        <taxon>Magnoliopsida</taxon>
        <taxon>Liliopsida</taxon>
        <taxon>Asparagales</taxon>
        <taxon>Orchidaceae</taxon>
        <taxon>Epidendroideae</taxon>
        <taxon>Malaxideae</taxon>
        <taxon>Dendrobiinae</taxon>
        <taxon>Dendrobium</taxon>
    </lineage>
</organism>